<protein>
    <submittedName>
        <fullName evidence="1">Uncharacterized protein</fullName>
    </submittedName>
</protein>
<gene>
    <name evidence="1" type="ORF">PCOR1329_LOCUS19975</name>
</gene>
<accession>A0ABN9RF29</accession>
<evidence type="ECO:0000313" key="1">
    <source>
        <dbReference type="EMBL" id="CAK0817336.1"/>
    </source>
</evidence>
<keyword evidence="2" id="KW-1185">Reference proteome</keyword>
<dbReference type="Proteomes" id="UP001189429">
    <property type="component" value="Unassembled WGS sequence"/>
</dbReference>
<comment type="caution">
    <text evidence="1">The sequence shown here is derived from an EMBL/GenBank/DDBJ whole genome shotgun (WGS) entry which is preliminary data.</text>
</comment>
<evidence type="ECO:0000313" key="2">
    <source>
        <dbReference type="Proteomes" id="UP001189429"/>
    </source>
</evidence>
<reference evidence="1" key="1">
    <citation type="submission" date="2023-10" db="EMBL/GenBank/DDBJ databases">
        <authorList>
            <person name="Chen Y."/>
            <person name="Shah S."/>
            <person name="Dougan E. K."/>
            <person name="Thang M."/>
            <person name="Chan C."/>
        </authorList>
    </citation>
    <scope>NUCLEOTIDE SEQUENCE [LARGE SCALE GENOMIC DNA]</scope>
</reference>
<proteinExistence type="predicted"/>
<name>A0ABN9RF29_9DINO</name>
<organism evidence="1 2">
    <name type="scientific">Prorocentrum cordatum</name>
    <dbReference type="NCBI Taxonomy" id="2364126"/>
    <lineage>
        <taxon>Eukaryota</taxon>
        <taxon>Sar</taxon>
        <taxon>Alveolata</taxon>
        <taxon>Dinophyceae</taxon>
        <taxon>Prorocentrales</taxon>
        <taxon>Prorocentraceae</taxon>
        <taxon>Prorocentrum</taxon>
    </lineage>
</organism>
<dbReference type="EMBL" id="CAUYUJ010006435">
    <property type="protein sequence ID" value="CAK0817336.1"/>
    <property type="molecule type" value="Genomic_DNA"/>
</dbReference>
<sequence>MFVAIFGLKGALAGPGDRHRTARHGQRAPGRGCRVFVGGEMTNINRQGLPPPAAAPGAAARLAAECDADLGEQLADHSVDHDAEAQESFDDKEFEGQGAKEYADLDIGGVGADSQEGSLVEHWAHIDAFCKHEADLATMRKLLEEMAEEVMESRSSAWSLKSQKHALEQIVCDAELGAEARCQAAHGGMLNESGFEAELVTTRKLLDEMAMEVMETSSIARSTKHQKQDEFEDGVNNERGFEKSVPKVAEELEEKSGKALCWRPAVGDRVCLPDGRVGVLYAPDRNAEPDEDGLLCVLVGSRRRGCVFTAPADAVRPPPPSTT</sequence>